<keyword evidence="2" id="KW-1185">Reference proteome</keyword>
<organism evidence="1 2">
    <name type="scientific">Pangasianodon gigas</name>
    <name type="common">Mekong giant catfish</name>
    <name type="synonym">Pangasius gigas</name>
    <dbReference type="NCBI Taxonomy" id="30993"/>
    <lineage>
        <taxon>Eukaryota</taxon>
        <taxon>Metazoa</taxon>
        <taxon>Chordata</taxon>
        <taxon>Craniata</taxon>
        <taxon>Vertebrata</taxon>
        <taxon>Euteleostomi</taxon>
        <taxon>Actinopterygii</taxon>
        <taxon>Neopterygii</taxon>
        <taxon>Teleostei</taxon>
        <taxon>Ostariophysi</taxon>
        <taxon>Siluriformes</taxon>
        <taxon>Pangasiidae</taxon>
        <taxon>Pangasianodon</taxon>
    </lineage>
</organism>
<evidence type="ECO:0000313" key="2">
    <source>
        <dbReference type="Proteomes" id="UP000829447"/>
    </source>
</evidence>
<dbReference type="Proteomes" id="UP000829447">
    <property type="component" value="Linkage Group LG14"/>
</dbReference>
<dbReference type="EMBL" id="CM040467">
    <property type="protein sequence ID" value="MCI4385927.1"/>
    <property type="molecule type" value="Genomic_DNA"/>
</dbReference>
<protein>
    <submittedName>
        <fullName evidence="1">Uncharacterized protein</fullName>
    </submittedName>
</protein>
<name>A0ACC5X3X3_PANGG</name>
<reference evidence="1 2" key="1">
    <citation type="journal article" date="2022" name="bioRxiv">
        <title>An ancient truncated duplication of the anti-Mullerian hormone receptor type 2 gene is a potential conserved master sex determinant in the Pangasiidae catfish family.</title>
        <authorList>
            <person name="Wen M."/>
            <person name="Pan Q."/>
            <person name="Jouanno E."/>
            <person name="Montfort J."/>
            <person name="Zahm M."/>
            <person name="Cabau C."/>
            <person name="Klopp C."/>
            <person name="Iampietro C."/>
            <person name="Roques C."/>
            <person name="Bouchez O."/>
            <person name="Castinel A."/>
            <person name="Donnadieu C."/>
            <person name="Parrinello H."/>
            <person name="Poncet C."/>
            <person name="Belmonte E."/>
            <person name="Gautier V."/>
            <person name="Avarre J.-C."/>
            <person name="Dugue R."/>
            <person name="Gustiano R."/>
            <person name="Ha T.T.T."/>
            <person name="Campet M."/>
            <person name="Sriphairoj K."/>
            <person name="Ribolli J."/>
            <person name="de Almeida F.L."/>
            <person name="Desvignes T."/>
            <person name="Postlethwait J.H."/>
            <person name="Bucao C.F."/>
            <person name="Robinson-Rechavi M."/>
            <person name="Bobe J."/>
            <person name="Herpin A."/>
            <person name="Guiguen Y."/>
        </authorList>
    </citation>
    <scope>NUCLEOTIDE SEQUENCE [LARGE SCALE GENOMIC DNA]</scope>
    <source>
        <strain evidence="1">YG-Dec2019</strain>
    </source>
</reference>
<comment type="caution">
    <text evidence="1">The sequence shown here is derived from an EMBL/GenBank/DDBJ whole genome shotgun (WGS) entry which is preliminary data.</text>
</comment>
<accession>A0ACC5X3X3</accession>
<evidence type="ECO:0000313" key="1">
    <source>
        <dbReference type="EMBL" id="MCI4385927.1"/>
    </source>
</evidence>
<gene>
    <name evidence="1" type="ORF">PGIGA_G00056230</name>
</gene>
<proteinExistence type="predicted"/>
<sequence length="378" mass="42698">MYASIFGNVSAIIQRLYSGTARYHTQMLRVREFIRFHQIPNPLRQRLEEYFQHAWSYTNGIDMNAVSLNKHGGAGRVIKSTENITLLTSVSLFYPGQVLKGFPECLQADICLHLNRTLLQNCKAFKGSTKGCLRALAMKFKTTHAPPGDTLVHAGDVISALYFISRGSIEILRRDVVVAILGKNDIFGEPINLYTRPGKSCADVRALTYCDLHKIQREDIVEVLDMYPEFSDYFWSNLEITFSLREVGVANIFSYWGESHGHQYQQVPSHSMSCPPPSSPSMGFSHNITHRQCSEVENRLELLQRQLHSLESRMSTDIGAIMQFLQRQMALVPPAYSVVTSPPESSPNPHKLGQKLVQPVNPLEMERSAIHSQVPLNH</sequence>